<comment type="caution">
    <text evidence="1">The sequence shown here is derived from an EMBL/GenBank/DDBJ whole genome shotgun (WGS) entry which is preliminary data.</text>
</comment>
<reference evidence="1 2" key="1">
    <citation type="journal article" date="2018" name="Genome Biol. Evol.">
        <title>Multiple Roots of Fruiting Body Formation in Amoebozoa.</title>
        <authorList>
            <person name="Hillmann F."/>
            <person name="Forbes G."/>
            <person name="Novohradska S."/>
            <person name="Ferling I."/>
            <person name="Riege K."/>
            <person name="Groth M."/>
            <person name="Westermann M."/>
            <person name="Marz M."/>
            <person name="Spaller T."/>
            <person name="Winckler T."/>
            <person name="Schaap P."/>
            <person name="Glockner G."/>
        </authorList>
    </citation>
    <scope>NUCLEOTIDE SEQUENCE [LARGE SCALE GENOMIC DNA]</scope>
    <source>
        <strain evidence="1 2">Jena</strain>
    </source>
</reference>
<organism evidence="1 2">
    <name type="scientific">Planoprotostelium fungivorum</name>
    <dbReference type="NCBI Taxonomy" id="1890364"/>
    <lineage>
        <taxon>Eukaryota</taxon>
        <taxon>Amoebozoa</taxon>
        <taxon>Evosea</taxon>
        <taxon>Variosea</taxon>
        <taxon>Cavosteliida</taxon>
        <taxon>Cavosteliaceae</taxon>
        <taxon>Planoprotostelium</taxon>
    </lineage>
</organism>
<evidence type="ECO:0000313" key="2">
    <source>
        <dbReference type="Proteomes" id="UP000241769"/>
    </source>
</evidence>
<sequence>GEPHRARRRTSALTGVSVSFSTERSSTMKVGECESRMKDMARRPRLVISATFMIDSGLCRVICKDMGANTLATHLINRKNGRWCLVLFMNEETRKISDRSRIQLLMASATTVQRAVSSAKLRVITIGWLGCPERALNKYNNWWKKIPLQAQRRNEKGEWTSTDGLRFRSVEVLSIRPSMSGWLFPAIARRQSSRFVAQDLKNFMMQARPEDKLIVHSFSANGNYFY</sequence>
<dbReference type="InParanoid" id="A0A2P6MME1"/>
<proteinExistence type="predicted"/>
<dbReference type="AlphaFoldDB" id="A0A2P6MME1"/>
<dbReference type="Proteomes" id="UP000241769">
    <property type="component" value="Unassembled WGS sequence"/>
</dbReference>
<feature type="non-terminal residue" evidence="1">
    <location>
        <position position="226"/>
    </location>
</feature>
<dbReference type="EMBL" id="MDYQ01000783">
    <property type="protein sequence ID" value="PRP72865.1"/>
    <property type="molecule type" value="Genomic_DNA"/>
</dbReference>
<evidence type="ECO:0000313" key="1">
    <source>
        <dbReference type="EMBL" id="PRP72865.1"/>
    </source>
</evidence>
<feature type="non-terminal residue" evidence="1">
    <location>
        <position position="1"/>
    </location>
</feature>
<gene>
    <name evidence="1" type="ORF">PROFUN_17153</name>
</gene>
<protein>
    <submittedName>
        <fullName evidence="1">Uncharacterized protein</fullName>
    </submittedName>
</protein>
<keyword evidence="2" id="KW-1185">Reference proteome</keyword>
<name>A0A2P6MME1_9EUKA</name>
<accession>A0A2P6MME1</accession>